<organism evidence="1 2">
    <name type="scientific">Oesophagostomum dentatum</name>
    <name type="common">Nodular worm</name>
    <dbReference type="NCBI Taxonomy" id="61180"/>
    <lineage>
        <taxon>Eukaryota</taxon>
        <taxon>Metazoa</taxon>
        <taxon>Ecdysozoa</taxon>
        <taxon>Nematoda</taxon>
        <taxon>Chromadorea</taxon>
        <taxon>Rhabditida</taxon>
        <taxon>Rhabditina</taxon>
        <taxon>Rhabditomorpha</taxon>
        <taxon>Strongyloidea</taxon>
        <taxon>Strongylidae</taxon>
        <taxon>Oesophagostomum</taxon>
    </lineage>
</organism>
<dbReference type="Proteomes" id="UP000053660">
    <property type="component" value="Unassembled WGS sequence"/>
</dbReference>
<evidence type="ECO:0000313" key="2">
    <source>
        <dbReference type="Proteomes" id="UP000053660"/>
    </source>
</evidence>
<proteinExistence type="predicted"/>
<dbReference type="EMBL" id="KN587932">
    <property type="protein sequence ID" value="KHJ81589.1"/>
    <property type="molecule type" value="Genomic_DNA"/>
</dbReference>
<name>A0A0B1S9J4_OESDE</name>
<accession>A0A0B1S9J4</accession>
<dbReference type="AlphaFoldDB" id="A0A0B1S9J4"/>
<feature type="non-terminal residue" evidence="1">
    <location>
        <position position="33"/>
    </location>
</feature>
<keyword evidence="2" id="KW-1185">Reference proteome</keyword>
<reference evidence="1 2" key="1">
    <citation type="submission" date="2014-03" db="EMBL/GenBank/DDBJ databases">
        <title>Draft genome of the hookworm Oesophagostomum dentatum.</title>
        <authorList>
            <person name="Mitreva M."/>
        </authorList>
    </citation>
    <scope>NUCLEOTIDE SEQUENCE [LARGE SCALE GENOMIC DNA]</scope>
    <source>
        <strain evidence="1 2">OD-Hann</strain>
    </source>
</reference>
<gene>
    <name evidence="1" type="ORF">OESDEN_18724</name>
</gene>
<protein>
    <submittedName>
        <fullName evidence="1">Uncharacterized protein</fullName>
    </submittedName>
</protein>
<evidence type="ECO:0000313" key="1">
    <source>
        <dbReference type="EMBL" id="KHJ81589.1"/>
    </source>
</evidence>
<sequence length="33" mass="3881">MKIVSTVITTIPIKMRATTMIYIFQISEMWMTT</sequence>